<dbReference type="Gene3D" id="1.25.40.10">
    <property type="entry name" value="Tetratricopeptide repeat domain"/>
    <property type="match status" value="1"/>
</dbReference>
<dbReference type="GO" id="GO:0003723">
    <property type="term" value="F:RNA binding"/>
    <property type="evidence" value="ECO:0007669"/>
    <property type="project" value="InterPro"/>
</dbReference>
<accession>A0A7J0FQY7</accession>
<reference evidence="2 3" key="1">
    <citation type="submission" date="2019-07" db="EMBL/GenBank/DDBJ databases">
        <title>De Novo Assembly of kiwifruit Actinidia rufa.</title>
        <authorList>
            <person name="Sugita-Konishi S."/>
            <person name="Sato K."/>
            <person name="Mori E."/>
            <person name="Abe Y."/>
            <person name="Kisaki G."/>
            <person name="Hamano K."/>
            <person name="Suezawa K."/>
            <person name="Otani M."/>
            <person name="Fukuda T."/>
            <person name="Manabe T."/>
            <person name="Gomi K."/>
            <person name="Tabuchi M."/>
            <person name="Akimitsu K."/>
            <person name="Kataoka I."/>
        </authorList>
    </citation>
    <scope>NUCLEOTIDE SEQUENCE [LARGE SCALE GENOMIC DNA]</scope>
    <source>
        <strain evidence="3">cv. Fuchu</strain>
    </source>
</reference>
<dbReference type="OrthoDB" id="1743891at2759"/>
<proteinExistence type="predicted"/>
<name>A0A7J0FQY7_9ERIC</name>
<organism evidence="2 3">
    <name type="scientific">Actinidia rufa</name>
    <dbReference type="NCBI Taxonomy" id="165716"/>
    <lineage>
        <taxon>Eukaryota</taxon>
        <taxon>Viridiplantae</taxon>
        <taxon>Streptophyta</taxon>
        <taxon>Embryophyta</taxon>
        <taxon>Tracheophyta</taxon>
        <taxon>Spermatophyta</taxon>
        <taxon>Magnoliopsida</taxon>
        <taxon>eudicotyledons</taxon>
        <taxon>Gunneridae</taxon>
        <taxon>Pentapetalae</taxon>
        <taxon>asterids</taxon>
        <taxon>Ericales</taxon>
        <taxon>Actinidiaceae</taxon>
        <taxon>Actinidia</taxon>
    </lineage>
</organism>
<dbReference type="Proteomes" id="UP000585474">
    <property type="component" value="Unassembled WGS sequence"/>
</dbReference>
<dbReference type="EMBL" id="BJWL01000014">
    <property type="protein sequence ID" value="GFZ01136.1"/>
    <property type="molecule type" value="Genomic_DNA"/>
</dbReference>
<comment type="caution">
    <text evidence="2">The sequence shown here is derived from an EMBL/GenBank/DDBJ whole genome shotgun (WGS) entry which is preliminary data.</text>
</comment>
<evidence type="ECO:0000256" key="1">
    <source>
        <dbReference type="SAM" id="MobiDB-lite"/>
    </source>
</evidence>
<evidence type="ECO:0000313" key="3">
    <source>
        <dbReference type="Proteomes" id="UP000585474"/>
    </source>
</evidence>
<dbReference type="PANTHER" id="PTHR47926">
    <property type="entry name" value="PENTATRICOPEPTIDE REPEAT-CONTAINING PROTEIN"/>
    <property type="match status" value="1"/>
</dbReference>
<feature type="compositionally biased region" description="Basic and acidic residues" evidence="1">
    <location>
        <begin position="23"/>
        <end position="37"/>
    </location>
</feature>
<gene>
    <name evidence="2" type="ORF">Acr_14g0007710</name>
</gene>
<dbReference type="InterPro" id="IPR011990">
    <property type="entry name" value="TPR-like_helical_dom_sf"/>
</dbReference>
<evidence type="ECO:0000313" key="2">
    <source>
        <dbReference type="EMBL" id="GFZ01136.1"/>
    </source>
</evidence>
<feature type="region of interest" description="Disordered" evidence="1">
    <location>
        <begin position="12"/>
        <end position="53"/>
    </location>
</feature>
<dbReference type="AlphaFoldDB" id="A0A7J0FQY7"/>
<sequence>MNMYSKLHSLGINGGSSSVADEVFDKSPESRKNDKNRSGFLDTNKLIGNKVDGNGEVLNVSGNSERKGPIVIEGNAQNGMYEEALNMVREMGNANMQPDSFTLSSVLPIFAEYVDVVKGKEVHGIVAFEKVADGAAGEGADIG</sequence>
<dbReference type="GO" id="GO:0009451">
    <property type="term" value="P:RNA modification"/>
    <property type="evidence" value="ECO:0007669"/>
    <property type="project" value="InterPro"/>
</dbReference>
<keyword evidence="3" id="KW-1185">Reference proteome</keyword>
<protein>
    <submittedName>
        <fullName evidence="2">Tetratricopeptide repeat (TPR)-like superfamily protein</fullName>
    </submittedName>
</protein>
<dbReference type="InterPro" id="IPR046960">
    <property type="entry name" value="PPR_At4g14850-like_plant"/>
</dbReference>